<evidence type="ECO:0000313" key="6">
    <source>
        <dbReference type="Proteomes" id="UP000182229"/>
    </source>
</evidence>
<dbReference type="Gene3D" id="3.30.390.50">
    <property type="entry name" value="CO dehydrogenase flavoprotein, C-terminal domain"/>
    <property type="match status" value="1"/>
</dbReference>
<dbReference type="EMBL" id="MPIN01000005">
    <property type="protein sequence ID" value="OJH38978.1"/>
    <property type="molecule type" value="Genomic_DNA"/>
</dbReference>
<dbReference type="InterPro" id="IPR051312">
    <property type="entry name" value="Diverse_Substr_Oxidored"/>
</dbReference>
<dbReference type="Proteomes" id="UP000182229">
    <property type="component" value="Unassembled WGS sequence"/>
</dbReference>
<protein>
    <submittedName>
        <fullName evidence="5">Carbon monoxide dehydrogenase</fullName>
    </submittedName>
</protein>
<keyword evidence="3" id="KW-0560">Oxidoreductase</keyword>
<dbReference type="PROSITE" id="PS51387">
    <property type="entry name" value="FAD_PCMH"/>
    <property type="match status" value="1"/>
</dbReference>
<dbReference type="InterPro" id="IPR002346">
    <property type="entry name" value="Mopterin_DH_FAD-bd"/>
</dbReference>
<evidence type="ECO:0000256" key="2">
    <source>
        <dbReference type="ARBA" id="ARBA00022827"/>
    </source>
</evidence>
<dbReference type="Gene3D" id="3.30.43.10">
    <property type="entry name" value="Uridine Diphospho-n-acetylenolpyruvylglucosamine Reductase, domain 2"/>
    <property type="match status" value="1"/>
</dbReference>
<dbReference type="Pfam" id="PF00941">
    <property type="entry name" value="FAD_binding_5"/>
    <property type="match status" value="1"/>
</dbReference>
<dbReference type="GO" id="GO:0071949">
    <property type="term" value="F:FAD binding"/>
    <property type="evidence" value="ECO:0007669"/>
    <property type="project" value="InterPro"/>
</dbReference>
<dbReference type="SMART" id="SM01092">
    <property type="entry name" value="CO_deh_flav_C"/>
    <property type="match status" value="1"/>
</dbReference>
<dbReference type="InterPro" id="IPR005107">
    <property type="entry name" value="CO_DH_flav_C"/>
</dbReference>
<proteinExistence type="predicted"/>
<feature type="domain" description="FAD-binding PCMH-type" evidence="4">
    <location>
        <begin position="1"/>
        <end position="171"/>
    </location>
</feature>
<evidence type="ECO:0000313" key="5">
    <source>
        <dbReference type="EMBL" id="OJH38978.1"/>
    </source>
</evidence>
<dbReference type="AlphaFoldDB" id="A0A1L9B9S2"/>
<dbReference type="InterPro" id="IPR036318">
    <property type="entry name" value="FAD-bd_PCMH-like_sf"/>
</dbReference>
<dbReference type="GO" id="GO:0016491">
    <property type="term" value="F:oxidoreductase activity"/>
    <property type="evidence" value="ECO:0007669"/>
    <property type="project" value="UniProtKB-KW"/>
</dbReference>
<organism evidence="5 6">
    <name type="scientific">Cystobacter ferrugineus</name>
    <dbReference type="NCBI Taxonomy" id="83449"/>
    <lineage>
        <taxon>Bacteria</taxon>
        <taxon>Pseudomonadati</taxon>
        <taxon>Myxococcota</taxon>
        <taxon>Myxococcia</taxon>
        <taxon>Myxococcales</taxon>
        <taxon>Cystobacterineae</taxon>
        <taxon>Archangiaceae</taxon>
        <taxon>Cystobacter</taxon>
    </lineage>
</organism>
<dbReference type="SUPFAM" id="SSF55447">
    <property type="entry name" value="CO dehydrogenase flavoprotein C-terminal domain-like"/>
    <property type="match status" value="1"/>
</dbReference>
<evidence type="ECO:0000256" key="3">
    <source>
        <dbReference type="ARBA" id="ARBA00023002"/>
    </source>
</evidence>
<keyword evidence="2" id="KW-0274">FAD</keyword>
<dbReference type="InterPro" id="IPR016167">
    <property type="entry name" value="FAD-bd_PCMH_sub1"/>
</dbReference>
<dbReference type="InterPro" id="IPR036683">
    <property type="entry name" value="CO_DH_flav_C_dom_sf"/>
</dbReference>
<dbReference type="OrthoDB" id="9783813at2"/>
<accession>A0A1L9B9S2</accession>
<gene>
    <name evidence="5" type="ORF">BON30_22480</name>
</gene>
<sequence length="282" mass="29814">MKYAEPETVEEGISLLAATEGARCLAGGVSLVAMMHAGQLAPEMLVSLHRIQELSAITENGEGLWLGAMVRHRTVAADTRLGGALEVVRGAAEQLAHPAIRNMATIGGSVALADPCTDLPGALVAASARVEIAGPGGRRLIPVEQLFVDRFRTCLARGELVTRLFLPRGTRGAVGHHLRFSRVSGDYPTVSISLVLAMRGDTCQEARVAVGSCGPVPLHLTEADQRLVGTRLGELEVAEAGRLLAQAAAPIDDVRGSAEYRRLLIPRLLGRALSLAREHTHG</sequence>
<keyword evidence="1" id="KW-0285">Flavoprotein</keyword>
<dbReference type="SUPFAM" id="SSF56176">
    <property type="entry name" value="FAD-binding/transporter-associated domain-like"/>
    <property type="match status" value="1"/>
</dbReference>
<dbReference type="InterPro" id="IPR016166">
    <property type="entry name" value="FAD-bd_PCMH"/>
</dbReference>
<dbReference type="Pfam" id="PF03450">
    <property type="entry name" value="CO_deh_flav_C"/>
    <property type="match status" value="1"/>
</dbReference>
<reference evidence="5 6" key="2">
    <citation type="submission" date="2016-12" db="EMBL/GenBank/DDBJ databases">
        <title>Draft Genome Sequence of Cystobacter ferrugineus Strain Cbfe23.</title>
        <authorList>
            <person name="Akbar S."/>
            <person name="Dowd S.E."/>
            <person name="Stevens D.C."/>
        </authorList>
    </citation>
    <scope>NUCLEOTIDE SEQUENCE [LARGE SCALE GENOMIC DNA]</scope>
    <source>
        <strain evidence="5 6">Cbfe23</strain>
    </source>
</reference>
<keyword evidence="6" id="KW-1185">Reference proteome</keyword>
<dbReference type="InterPro" id="IPR016169">
    <property type="entry name" value="FAD-bd_PCMH_sub2"/>
</dbReference>
<dbReference type="RefSeq" id="WP_071900416.1">
    <property type="nucleotide sequence ID" value="NZ_MPIN01000005.1"/>
</dbReference>
<dbReference type="Gene3D" id="3.30.465.10">
    <property type="match status" value="1"/>
</dbReference>
<name>A0A1L9B9S2_9BACT</name>
<evidence type="ECO:0000256" key="1">
    <source>
        <dbReference type="ARBA" id="ARBA00022630"/>
    </source>
</evidence>
<reference evidence="6" key="1">
    <citation type="submission" date="2016-11" db="EMBL/GenBank/DDBJ databases">
        <authorList>
            <person name="Shukria A."/>
            <person name="Stevens D.C."/>
        </authorList>
    </citation>
    <scope>NUCLEOTIDE SEQUENCE [LARGE SCALE GENOMIC DNA]</scope>
    <source>
        <strain evidence="6">Cbfe23</strain>
    </source>
</reference>
<dbReference type="PANTHER" id="PTHR42659:SF2">
    <property type="entry name" value="XANTHINE DEHYDROGENASE SUBUNIT C-RELATED"/>
    <property type="match status" value="1"/>
</dbReference>
<comment type="caution">
    <text evidence="5">The sequence shown here is derived from an EMBL/GenBank/DDBJ whole genome shotgun (WGS) entry which is preliminary data.</text>
</comment>
<dbReference type="PANTHER" id="PTHR42659">
    <property type="entry name" value="XANTHINE DEHYDROGENASE SUBUNIT C-RELATED"/>
    <property type="match status" value="1"/>
</dbReference>
<evidence type="ECO:0000259" key="4">
    <source>
        <dbReference type="PROSITE" id="PS51387"/>
    </source>
</evidence>
<dbReference type="STRING" id="83449.BON30_22480"/>